<feature type="active site" description="Nucleophile" evidence="5 8">
    <location>
        <position position="298"/>
    </location>
</feature>
<sequence length="378" mass="42784">MNKKAIYLTVFPLCFMLITQCVHAQKQTALPCDKNATPETINLYNNLKRVLDKGIMLGHQDDGAYGVGWKYEAGRSDVKDVTGDYPAVVGYELGRLELDHAVNLDSVPFDKMRGFIQDAYKHGSVITISWHLNNPLTGKTAWDPAPGTVASVLPGGSANALYNSWLDKVAAFFESLRGDKGEHIPVIFRPFHELNGSWFWWGGKNCTSDEIKQLYQYTEKYLRDVKGLHHLLYAFNPDKFYSADEFLERYPGDDFVDVIGFDIYQRGSNAEFRKDAGNMFSMLDSIASVHNKIPALTEFGYGGLPDATWFTSTLLPVLKKHKVSYVLAWRNAGAKHDGSTEFYLPYKGHASAADFIKFCDDERIWLQRDAAREKLYEQ</sequence>
<dbReference type="GO" id="GO:0005576">
    <property type="term" value="C:extracellular region"/>
    <property type="evidence" value="ECO:0007669"/>
    <property type="project" value="UniProtKB-SubCell"/>
</dbReference>
<dbReference type="Proteomes" id="UP000199031">
    <property type="component" value="Unassembled WGS sequence"/>
</dbReference>
<keyword evidence="4" id="KW-0732">Signal</keyword>
<dbReference type="GO" id="GO:0006080">
    <property type="term" value="P:substituted mannan metabolic process"/>
    <property type="evidence" value="ECO:0007669"/>
    <property type="project" value="UniProtKB-UniRule"/>
</dbReference>
<protein>
    <recommendedName>
        <fullName evidence="4">Mannan endo-1,4-beta-mannosidase</fullName>
        <ecNumber evidence="4">3.2.1.78</ecNumber>
    </recommendedName>
</protein>
<keyword evidence="4" id="KW-0964">Secreted</keyword>
<feature type="binding site" evidence="6">
    <location>
        <position position="264"/>
    </location>
    <ligand>
        <name>substrate</name>
    </ligand>
</feature>
<dbReference type="STRING" id="1465490.SAMN05444277_103157"/>
<feature type="signal peptide" evidence="4">
    <location>
        <begin position="1"/>
        <end position="24"/>
    </location>
</feature>
<evidence type="ECO:0000256" key="3">
    <source>
        <dbReference type="ARBA" id="ARBA00023295"/>
    </source>
</evidence>
<evidence type="ECO:0000256" key="6">
    <source>
        <dbReference type="PIRSR" id="PIRSR018168-2"/>
    </source>
</evidence>
<feature type="active site" description="Proton donor" evidence="5 8">
    <location>
        <position position="193"/>
    </location>
</feature>
<feature type="binding site" evidence="6">
    <location>
        <position position="131"/>
    </location>
    <ligand>
        <name>substrate</name>
    </ligand>
</feature>
<evidence type="ECO:0000256" key="1">
    <source>
        <dbReference type="ARBA" id="ARBA00007754"/>
    </source>
</evidence>
<feature type="chain" id="PRO_5011333522" description="Mannan endo-1,4-beta-mannosidase" evidence="4">
    <location>
        <begin position="25"/>
        <end position="378"/>
    </location>
</feature>
<dbReference type="SUPFAM" id="SSF51445">
    <property type="entry name" value="(Trans)glycosidases"/>
    <property type="match status" value="1"/>
</dbReference>
<dbReference type="InterPro" id="IPR017853">
    <property type="entry name" value="GH"/>
</dbReference>
<dbReference type="PRINTS" id="PR00739">
    <property type="entry name" value="GLHYDRLASE26"/>
</dbReference>
<dbReference type="PANTHER" id="PTHR40079:SF4">
    <property type="entry name" value="GH26 DOMAIN-CONTAINING PROTEIN-RELATED"/>
    <property type="match status" value="1"/>
</dbReference>
<dbReference type="RefSeq" id="WP_245751276.1">
    <property type="nucleotide sequence ID" value="NZ_FOXQ01000003.1"/>
</dbReference>
<dbReference type="GO" id="GO:0016985">
    <property type="term" value="F:mannan endo-1,4-beta-mannosidase activity"/>
    <property type="evidence" value="ECO:0007669"/>
    <property type="project" value="UniProtKB-UniRule"/>
</dbReference>
<proteinExistence type="inferred from homology"/>
<gene>
    <name evidence="10" type="ORF">SAMN05444277_103157</name>
</gene>
<evidence type="ECO:0000313" key="11">
    <source>
        <dbReference type="Proteomes" id="UP000199031"/>
    </source>
</evidence>
<comment type="similarity">
    <text evidence="1 4 8">Belongs to the glycosyl hydrolase 26 family.</text>
</comment>
<dbReference type="EC" id="3.2.1.78" evidence="4"/>
<dbReference type="Pfam" id="PF02156">
    <property type="entry name" value="Glyco_hydro_26"/>
    <property type="match status" value="1"/>
</dbReference>
<dbReference type="PIRSF" id="PIRSF018168">
    <property type="entry name" value="Mannan-1_4-beta-mannosidase"/>
    <property type="match status" value="1"/>
</dbReference>
<evidence type="ECO:0000256" key="5">
    <source>
        <dbReference type="PIRSR" id="PIRSR018168-1"/>
    </source>
</evidence>
<keyword evidence="2 4" id="KW-0378">Hydrolase</keyword>
<comment type="catalytic activity">
    <reaction evidence="4">
        <text>Random hydrolysis of (1-&gt;4)-beta-D-mannosidic linkages in mannans, galactomannans and glucomannans.</text>
        <dbReference type="EC" id="3.2.1.78"/>
    </reaction>
</comment>
<evidence type="ECO:0000256" key="8">
    <source>
        <dbReference type="PROSITE-ProRule" id="PRU01100"/>
    </source>
</evidence>
<feature type="domain" description="GH26" evidence="9">
    <location>
        <begin position="38"/>
        <end position="368"/>
    </location>
</feature>
<dbReference type="EMBL" id="FOXQ01000003">
    <property type="protein sequence ID" value="SFP91996.1"/>
    <property type="molecule type" value="Genomic_DNA"/>
</dbReference>
<evidence type="ECO:0000259" key="9">
    <source>
        <dbReference type="PROSITE" id="PS51764"/>
    </source>
</evidence>
<evidence type="ECO:0000256" key="7">
    <source>
        <dbReference type="PIRSR" id="PIRSR018168-3"/>
    </source>
</evidence>
<accession>A0A1I5UBH5</accession>
<dbReference type="AlphaFoldDB" id="A0A1I5UBH5"/>
<evidence type="ECO:0000256" key="4">
    <source>
        <dbReference type="PIRNR" id="PIRNR018168"/>
    </source>
</evidence>
<organism evidence="10 11">
    <name type="scientific">Parafilimonas terrae</name>
    <dbReference type="NCBI Taxonomy" id="1465490"/>
    <lineage>
        <taxon>Bacteria</taxon>
        <taxon>Pseudomonadati</taxon>
        <taxon>Bacteroidota</taxon>
        <taxon>Chitinophagia</taxon>
        <taxon>Chitinophagales</taxon>
        <taxon>Chitinophagaceae</taxon>
        <taxon>Parafilimonas</taxon>
    </lineage>
</organism>
<reference evidence="10 11" key="1">
    <citation type="submission" date="2016-10" db="EMBL/GenBank/DDBJ databases">
        <authorList>
            <person name="de Groot N.N."/>
        </authorList>
    </citation>
    <scope>NUCLEOTIDE SEQUENCE [LARGE SCALE GENOMIC DNA]</scope>
    <source>
        <strain evidence="10 11">DSM 28286</strain>
    </source>
</reference>
<feature type="binding site" evidence="6">
    <location>
        <position position="198"/>
    </location>
    <ligand>
        <name>substrate</name>
    </ligand>
</feature>
<keyword evidence="11" id="KW-1185">Reference proteome</keyword>
<dbReference type="PROSITE" id="PS51764">
    <property type="entry name" value="GH26"/>
    <property type="match status" value="1"/>
</dbReference>
<name>A0A1I5UBH5_9BACT</name>
<feature type="site" description="Plays an important role in maintaining the position of the catalytic nucleophile" evidence="7">
    <location>
        <position position="192"/>
    </location>
</feature>
<comment type="subcellular location">
    <subcellularLocation>
        <location evidence="4">Secreted</location>
    </subcellularLocation>
</comment>
<evidence type="ECO:0000313" key="10">
    <source>
        <dbReference type="EMBL" id="SFP91996.1"/>
    </source>
</evidence>
<dbReference type="Gene3D" id="3.20.20.80">
    <property type="entry name" value="Glycosidases"/>
    <property type="match status" value="1"/>
</dbReference>
<evidence type="ECO:0000256" key="2">
    <source>
        <dbReference type="ARBA" id="ARBA00022801"/>
    </source>
</evidence>
<keyword evidence="4" id="KW-0119">Carbohydrate metabolism</keyword>
<dbReference type="PANTHER" id="PTHR40079">
    <property type="entry name" value="MANNAN ENDO-1,4-BETA-MANNOSIDASE E-RELATED"/>
    <property type="match status" value="1"/>
</dbReference>
<dbReference type="InterPro" id="IPR022790">
    <property type="entry name" value="GH26_dom"/>
</dbReference>
<dbReference type="InterPro" id="IPR016714">
    <property type="entry name" value="MANB/E"/>
</dbReference>
<dbReference type="InterPro" id="IPR000805">
    <property type="entry name" value="Glyco_hydro_26"/>
</dbReference>
<keyword evidence="3 4" id="KW-0326">Glycosidase</keyword>